<dbReference type="SUPFAM" id="SSF48371">
    <property type="entry name" value="ARM repeat"/>
    <property type="match status" value="1"/>
</dbReference>
<dbReference type="STRING" id="7375.A0A0L0C7S8"/>
<name>A0A0L0C7S8_LUCCU</name>
<keyword evidence="5" id="KW-0539">Nucleus</keyword>
<evidence type="ECO:0000256" key="3">
    <source>
        <dbReference type="ARBA" id="ARBA00022448"/>
    </source>
</evidence>
<keyword evidence="4" id="KW-0653">Protein transport</keyword>
<evidence type="ECO:0000256" key="1">
    <source>
        <dbReference type="ARBA" id="ARBA00004123"/>
    </source>
</evidence>
<dbReference type="InterPro" id="IPR057942">
    <property type="entry name" value="TPR_TNPO3_IPO13_3rd"/>
</dbReference>
<dbReference type="InterPro" id="IPR016024">
    <property type="entry name" value="ARM-type_fold"/>
</dbReference>
<evidence type="ECO:0000256" key="4">
    <source>
        <dbReference type="ARBA" id="ARBA00022927"/>
    </source>
</evidence>
<keyword evidence="3" id="KW-0813">Transport</keyword>
<proteinExistence type="inferred from homology"/>
<evidence type="ECO:0000256" key="2">
    <source>
        <dbReference type="ARBA" id="ARBA00007991"/>
    </source>
</evidence>
<organism evidence="6 7">
    <name type="scientific">Lucilia cuprina</name>
    <name type="common">Green bottle fly</name>
    <name type="synonym">Australian sheep blowfly</name>
    <dbReference type="NCBI Taxonomy" id="7375"/>
    <lineage>
        <taxon>Eukaryota</taxon>
        <taxon>Metazoa</taxon>
        <taxon>Ecdysozoa</taxon>
        <taxon>Arthropoda</taxon>
        <taxon>Hexapoda</taxon>
        <taxon>Insecta</taxon>
        <taxon>Pterygota</taxon>
        <taxon>Neoptera</taxon>
        <taxon>Endopterygota</taxon>
        <taxon>Diptera</taxon>
        <taxon>Brachycera</taxon>
        <taxon>Muscomorpha</taxon>
        <taxon>Oestroidea</taxon>
        <taxon>Calliphoridae</taxon>
        <taxon>Luciliinae</taxon>
        <taxon>Lucilia</taxon>
    </lineage>
</organism>
<dbReference type="Pfam" id="PF24140">
    <property type="entry name" value="TPR_TNPO3_IPO13_3rd"/>
    <property type="match status" value="1"/>
</dbReference>
<gene>
    <name evidence="6" type="ORF">FF38_03575</name>
</gene>
<dbReference type="AlphaFoldDB" id="A0A0L0C7S8"/>
<accession>A0A0L0C7S8</accession>
<dbReference type="InterPro" id="IPR051345">
    <property type="entry name" value="Importin_beta-like_NTR"/>
</dbReference>
<feature type="non-terminal residue" evidence="6">
    <location>
        <position position="448"/>
    </location>
</feature>
<dbReference type="GO" id="GO:0005737">
    <property type="term" value="C:cytoplasm"/>
    <property type="evidence" value="ECO:0007669"/>
    <property type="project" value="TreeGrafter"/>
</dbReference>
<evidence type="ECO:0000313" key="6">
    <source>
        <dbReference type="EMBL" id="KNC27464.1"/>
    </source>
</evidence>
<evidence type="ECO:0000256" key="5">
    <source>
        <dbReference type="ARBA" id="ARBA00023242"/>
    </source>
</evidence>
<dbReference type="PANTHER" id="PTHR12363">
    <property type="entry name" value="TRANSPORTIN 3 AND IMPORTIN 13"/>
    <property type="match status" value="1"/>
</dbReference>
<comment type="caution">
    <text evidence="6">The sequence shown here is derived from an EMBL/GenBank/DDBJ whole genome shotgun (WGS) entry which is preliminary data.</text>
</comment>
<reference evidence="6 7" key="1">
    <citation type="journal article" date="2015" name="Nat. Commun.">
        <title>Lucilia cuprina genome unlocks parasitic fly biology to underpin future interventions.</title>
        <authorList>
            <person name="Anstead C.A."/>
            <person name="Korhonen P.K."/>
            <person name="Young N.D."/>
            <person name="Hall R.S."/>
            <person name="Jex A.R."/>
            <person name="Murali S.C."/>
            <person name="Hughes D.S."/>
            <person name="Lee S.F."/>
            <person name="Perry T."/>
            <person name="Stroehlein A.J."/>
            <person name="Ansell B.R."/>
            <person name="Breugelmans B."/>
            <person name="Hofmann A."/>
            <person name="Qu J."/>
            <person name="Dugan S."/>
            <person name="Lee S.L."/>
            <person name="Chao H."/>
            <person name="Dinh H."/>
            <person name="Han Y."/>
            <person name="Doddapaneni H.V."/>
            <person name="Worley K.C."/>
            <person name="Muzny D.M."/>
            <person name="Ioannidis P."/>
            <person name="Waterhouse R.M."/>
            <person name="Zdobnov E.M."/>
            <person name="James P.J."/>
            <person name="Bagnall N.H."/>
            <person name="Kotze A.C."/>
            <person name="Gibbs R.A."/>
            <person name="Richards S."/>
            <person name="Batterham P."/>
            <person name="Gasser R.B."/>
        </authorList>
    </citation>
    <scope>NUCLEOTIDE SEQUENCE [LARGE SCALE GENOMIC DNA]</scope>
    <source>
        <strain evidence="6 7">LS</strain>
        <tissue evidence="6">Full body</tissue>
    </source>
</reference>
<feature type="non-terminal residue" evidence="6">
    <location>
        <position position="1"/>
    </location>
</feature>
<dbReference type="Gene3D" id="1.25.10.10">
    <property type="entry name" value="Leucine-rich Repeat Variant"/>
    <property type="match status" value="2"/>
</dbReference>
<dbReference type="GO" id="GO:0005634">
    <property type="term" value="C:nucleus"/>
    <property type="evidence" value="ECO:0007669"/>
    <property type="project" value="UniProtKB-SubCell"/>
</dbReference>
<comment type="similarity">
    <text evidence="2">Belongs to the importin beta family.</text>
</comment>
<protein>
    <recommendedName>
        <fullName evidence="8">Importin N-terminal domain-containing protein</fullName>
    </recommendedName>
</protein>
<dbReference type="EMBL" id="JRES01000899">
    <property type="protein sequence ID" value="KNC27464.1"/>
    <property type="molecule type" value="Genomic_DNA"/>
</dbReference>
<sequence>YQPGTSSVDINSAQRELQKSQKSADGWNLASALLSTADPNAQFIGVQTFMVQLNEAHFLPSTDKIYQDLLSCLENCISSNYAVFVVRKLLSVIARVYLRSNDWEQCPFIISNLLSSNLNLYLEFLTFLVEDSELPPASLRTKLTPQVSDLVKQVVMSTNFNTVAAINTFTVWLVEDPLASSVLDFWNTYTEEVVSSGMDKSSIAVIGPVIQSYWPRIRIYNELNISDWNEFASFRRDFADFLELSYQVIGKELFQHLTDVVLMNINLENCNWYEIESAMFCLNGLADIIGEDYKGDRPEFENIRLIFQSPLWTRLPECNSMRVRQTAVNLIGSFVEFFKSLEGQPFLAVTLNYLFTSLSIPTLQNSASNSIKSLCDSSRELLNSELSTFLTVYAQVRSDIQSVPHVRTVIAITYVIQAVSNLEEQTKIANQLLNLISENYTSNTEPEP</sequence>
<keyword evidence="7" id="KW-1185">Reference proteome</keyword>
<comment type="subcellular location">
    <subcellularLocation>
        <location evidence="1">Nucleus</location>
    </subcellularLocation>
</comment>
<dbReference type="Proteomes" id="UP000037069">
    <property type="component" value="Unassembled WGS sequence"/>
</dbReference>
<evidence type="ECO:0000313" key="7">
    <source>
        <dbReference type="Proteomes" id="UP000037069"/>
    </source>
</evidence>
<dbReference type="InterPro" id="IPR011989">
    <property type="entry name" value="ARM-like"/>
</dbReference>
<evidence type="ECO:0008006" key="8">
    <source>
        <dbReference type="Google" id="ProtNLM"/>
    </source>
</evidence>
<dbReference type="GO" id="GO:0006606">
    <property type="term" value="P:protein import into nucleus"/>
    <property type="evidence" value="ECO:0007669"/>
    <property type="project" value="TreeGrafter"/>
</dbReference>
<dbReference type="PANTHER" id="PTHR12363:SF33">
    <property type="entry name" value="IMPORTIN-13"/>
    <property type="match status" value="1"/>
</dbReference>